<dbReference type="KEGG" id="pmuc:ING2E5A_2786"/>
<feature type="transmembrane region" description="Helical" evidence="1">
    <location>
        <begin position="220"/>
        <end position="238"/>
    </location>
</feature>
<dbReference type="PANTHER" id="PTHR16214:SF3">
    <property type="entry name" value="TRANSMEMBRANE PROTEIN 260"/>
    <property type="match status" value="1"/>
</dbReference>
<dbReference type="Proteomes" id="UP000178485">
    <property type="component" value="Chromosome i"/>
</dbReference>
<feature type="transmembrane region" description="Helical" evidence="1">
    <location>
        <begin position="147"/>
        <end position="165"/>
    </location>
</feature>
<feature type="transmembrane region" description="Helical" evidence="1">
    <location>
        <begin position="583"/>
        <end position="602"/>
    </location>
</feature>
<keyword evidence="1" id="KW-1133">Transmembrane helix</keyword>
<keyword evidence="3" id="KW-1185">Reference proteome</keyword>
<protein>
    <submittedName>
        <fullName evidence="2">Transmembrane protein 260</fullName>
    </submittedName>
</protein>
<keyword evidence="1" id="KW-0472">Membrane</keyword>
<dbReference type="STRING" id="1642646.ING2E5A_2786"/>
<feature type="transmembrane region" description="Helical" evidence="1">
    <location>
        <begin position="614"/>
        <end position="634"/>
    </location>
</feature>
<dbReference type="RefSeq" id="WP_071137845.1">
    <property type="nucleotide sequence ID" value="NZ_LT608328.1"/>
</dbReference>
<dbReference type="InterPro" id="IPR021280">
    <property type="entry name" value="TMEM260-like"/>
</dbReference>
<dbReference type="AlphaFoldDB" id="A0A1G4GAR8"/>
<feature type="transmembrane region" description="Helical" evidence="1">
    <location>
        <begin position="77"/>
        <end position="95"/>
    </location>
</feature>
<evidence type="ECO:0000313" key="2">
    <source>
        <dbReference type="EMBL" id="SCM59581.1"/>
    </source>
</evidence>
<feature type="transmembrane region" description="Helical" evidence="1">
    <location>
        <begin position="115"/>
        <end position="135"/>
    </location>
</feature>
<sequence>MKKFNLINTISGWAVFVVAAIVYLMTIEPTASFWDCGEFISSAYKLEVGHPPGAPFFMLVGNLFTQLTSDPGEVAKMVNSMSALLSAFTILFLFWTITHLTRKLVMAEEGDNFNLGQTIIVIGSGLVGALVYTFSDTFWFSAVEGEVYAFSSMLTALVFWLILKWEDNAEKPDSDKWIVLIAYIMGLSIGVHLLNLLCIPAIVMVYYYKKSNNPTRKGGLLSLLLSFGLILILMYGIIPGFTKVGGWFELFFVNTLGMSYNSGVIAYLLLLVASTIWALLESLSDRGDMKRARIAFLLSIGLAGILFIGNSVWLWLLLIGTAIYLVFTGNRMNFKFINLSMSSLLVILIGFSAYAIIPIRSSTNPPLDLNSPEDIFSLGSYLNREQYGQTPIIYGTTYASQIVRDNQGRAVVSKERKSYSRVLKTDENQKDRYVASTIPTYKYSNTMLFPRMHTHPSEPGYSNHIQGYEVWGGVTDRTKKPTLFDNLKFLFNYQINFMYWRYFMWNFSGRQNDIQGDGGITKGNWITGIKFIDGPILGLGPQDNIAPEIVDNKGHNKYYLLPFLLGVAGIIYQLRLQRRGKESFTIVFLLFFMTGLAIVLYLNQTPYEPRERDYAYAGSFYAYAIWVGIGVAGIGRYLRNYVKNTTLSASLVTAACLLVPVQMAGENWDDHDRSGRTLARDTGMNYLSSVEPNAILFTNGDNDTYPLWYVQETEGFRTDVRVTNLSFLQTEWYVDQMLRQAYESAPLPIRWEREKYWGDAASAAFVVTKNEILNVLKQNNIPSISYGQYYDANAYRDTIPLRETMEKLRTGQYKPANPFNTGDTQVIPSNRLYIDIDTAALDWASLGSKPAERMYINLGQKSAVYRQEMMIMELLANISDDNWKRPIYYATTVDRNLYMNLQGSNFSLTGLAYRIVPGIPVSEGVNTEKAYDNLMNKFRWGGLEENPDIYLDETCRRMISTFRLYANQVIEALIEEGKNDKAMALLDKITTVMPAKAVAYGNDGIMFARAYYRLGEKEKGEQLMNEIEERLRGNLDWYDRLSPRQVANTMVDIYYNINSLLLMTSVYHEFDNEKYKACTSELLERAQAYYLTGAGYVGDVILKEVTDNSVRGYYRSANDSVQRSSEEATMQQALQMMQQYSPRLLEQYNKQP</sequence>
<feature type="transmembrane region" description="Helical" evidence="1">
    <location>
        <begin position="292"/>
        <end position="308"/>
    </location>
</feature>
<feature type="transmembrane region" description="Helical" evidence="1">
    <location>
        <begin position="6"/>
        <end position="25"/>
    </location>
</feature>
<feature type="transmembrane region" description="Helical" evidence="1">
    <location>
        <begin position="258"/>
        <end position="280"/>
    </location>
</feature>
<dbReference type="PANTHER" id="PTHR16214">
    <property type="entry name" value="TRANSMEMBRANE PROTEIN 260"/>
    <property type="match status" value="1"/>
</dbReference>
<organism evidence="2 3">
    <name type="scientific">Petrimonas mucosa</name>
    <dbReference type="NCBI Taxonomy" id="1642646"/>
    <lineage>
        <taxon>Bacteria</taxon>
        <taxon>Pseudomonadati</taxon>
        <taxon>Bacteroidota</taxon>
        <taxon>Bacteroidia</taxon>
        <taxon>Bacteroidales</taxon>
        <taxon>Dysgonomonadaceae</taxon>
        <taxon>Petrimonas</taxon>
    </lineage>
</organism>
<name>A0A1G4GAR8_9BACT</name>
<feature type="transmembrane region" description="Helical" evidence="1">
    <location>
        <begin position="336"/>
        <end position="357"/>
    </location>
</feature>
<evidence type="ECO:0000256" key="1">
    <source>
        <dbReference type="SAM" id="Phobius"/>
    </source>
</evidence>
<proteinExistence type="predicted"/>
<feature type="transmembrane region" description="Helical" evidence="1">
    <location>
        <begin position="558"/>
        <end position="576"/>
    </location>
</feature>
<reference evidence="2 3" key="1">
    <citation type="submission" date="2016-08" db="EMBL/GenBank/DDBJ databases">
        <authorList>
            <person name="Seilhamer J.J."/>
        </authorList>
    </citation>
    <scope>NUCLEOTIDE SEQUENCE [LARGE SCALE GENOMIC DNA]</scope>
    <source>
        <strain evidence="2">ING2-E5A</strain>
    </source>
</reference>
<evidence type="ECO:0000313" key="3">
    <source>
        <dbReference type="Proteomes" id="UP000178485"/>
    </source>
</evidence>
<accession>A0A1G4GAR8</accession>
<keyword evidence="1 2" id="KW-0812">Transmembrane</keyword>
<dbReference type="Pfam" id="PF11028">
    <property type="entry name" value="TMEM260-like"/>
    <property type="match status" value="1"/>
</dbReference>
<dbReference type="InterPro" id="IPR052724">
    <property type="entry name" value="GT117_domain-containing"/>
</dbReference>
<feature type="transmembrane region" description="Helical" evidence="1">
    <location>
        <begin position="177"/>
        <end position="208"/>
    </location>
</feature>
<gene>
    <name evidence="2" type="primary">TMEM260</name>
    <name evidence="2" type="ORF">ING2E5A_2786</name>
</gene>
<dbReference type="EMBL" id="LT608328">
    <property type="protein sequence ID" value="SCM59581.1"/>
    <property type="molecule type" value="Genomic_DNA"/>
</dbReference>